<evidence type="ECO:0000256" key="1">
    <source>
        <dbReference type="SAM" id="MobiDB-lite"/>
    </source>
</evidence>
<dbReference type="AlphaFoldDB" id="A0A6A5Z157"/>
<evidence type="ECO:0000313" key="2">
    <source>
        <dbReference type="EMBL" id="KAF2112577.1"/>
    </source>
</evidence>
<gene>
    <name evidence="2" type="ORF">BDV96DRAFT_152867</name>
</gene>
<dbReference type="Proteomes" id="UP000799770">
    <property type="component" value="Unassembled WGS sequence"/>
</dbReference>
<sequence>MIPPLLWLLGAAFLFSSGVLLVVKQGRRNVILDRLHFRRRRASGSNTPPRSLSPGKRPLETPETPDYSDTFPPSRRYTLAEIPSLPSLLGKPRDALVASPPDSRTACLPLTTSYLDVKTPRFTPCEFSTEEIKALGDFPDYATLSGVPLPRPYHEFDIKKAIPRPYRPFRWNYHQTMSLTKLEPDWWLELESTYEQRIKQRQELFAEHRKGVLEALPGSELATKELMEMSLQFLCARYPQYFRLEREKMIFHNSILNTETDIKATPPLEVLLNNVPEDFAIMLRDPKTGWYYFRAGMICSALGWNVASKIGLQLHEIHKPIPDYKEKMQFSMDRYFAKKPADKAIQRGSWGLEIDQPLYMPPGDPHEKFRDVQHADLDISRCHLRVDWQTLRRLPLSGAIVFNFKALFTPVESFRDEPYIPALLLKVLKDGKRSLMEYKNTWHTEHVVIPALEQYTQEQVDNGTVPQDWEPHTLQESPWFPGWEEKWHREQGF</sequence>
<organism evidence="2 3">
    <name type="scientific">Lophiotrema nucula</name>
    <dbReference type="NCBI Taxonomy" id="690887"/>
    <lineage>
        <taxon>Eukaryota</taxon>
        <taxon>Fungi</taxon>
        <taxon>Dikarya</taxon>
        <taxon>Ascomycota</taxon>
        <taxon>Pezizomycotina</taxon>
        <taxon>Dothideomycetes</taxon>
        <taxon>Pleosporomycetidae</taxon>
        <taxon>Pleosporales</taxon>
        <taxon>Lophiotremataceae</taxon>
        <taxon>Lophiotrema</taxon>
    </lineage>
</organism>
<dbReference type="OrthoDB" id="5043642at2759"/>
<dbReference type="InterPro" id="IPR021848">
    <property type="entry name" value="HODM_asu-like"/>
</dbReference>
<dbReference type="Pfam" id="PF11927">
    <property type="entry name" value="HODM_asu-like"/>
    <property type="match status" value="1"/>
</dbReference>
<evidence type="ECO:0000313" key="3">
    <source>
        <dbReference type="Proteomes" id="UP000799770"/>
    </source>
</evidence>
<feature type="region of interest" description="Disordered" evidence="1">
    <location>
        <begin position="41"/>
        <end position="72"/>
    </location>
</feature>
<name>A0A6A5Z157_9PLEO</name>
<evidence type="ECO:0008006" key="4">
    <source>
        <dbReference type="Google" id="ProtNLM"/>
    </source>
</evidence>
<dbReference type="EMBL" id="ML977330">
    <property type="protein sequence ID" value="KAF2112577.1"/>
    <property type="molecule type" value="Genomic_DNA"/>
</dbReference>
<keyword evidence="3" id="KW-1185">Reference proteome</keyword>
<proteinExistence type="predicted"/>
<protein>
    <recommendedName>
        <fullName evidence="4">Alpha-1,2-mannosyltransferase</fullName>
    </recommendedName>
</protein>
<accession>A0A6A5Z157</accession>
<reference evidence="2" key="1">
    <citation type="journal article" date="2020" name="Stud. Mycol.">
        <title>101 Dothideomycetes genomes: a test case for predicting lifestyles and emergence of pathogens.</title>
        <authorList>
            <person name="Haridas S."/>
            <person name="Albert R."/>
            <person name="Binder M."/>
            <person name="Bloem J."/>
            <person name="Labutti K."/>
            <person name="Salamov A."/>
            <person name="Andreopoulos B."/>
            <person name="Baker S."/>
            <person name="Barry K."/>
            <person name="Bills G."/>
            <person name="Bluhm B."/>
            <person name="Cannon C."/>
            <person name="Castanera R."/>
            <person name="Culley D."/>
            <person name="Daum C."/>
            <person name="Ezra D."/>
            <person name="Gonzalez J."/>
            <person name="Henrissat B."/>
            <person name="Kuo A."/>
            <person name="Liang C."/>
            <person name="Lipzen A."/>
            <person name="Lutzoni F."/>
            <person name="Magnuson J."/>
            <person name="Mondo S."/>
            <person name="Nolan M."/>
            <person name="Ohm R."/>
            <person name="Pangilinan J."/>
            <person name="Park H.-J."/>
            <person name="Ramirez L."/>
            <person name="Alfaro M."/>
            <person name="Sun H."/>
            <person name="Tritt A."/>
            <person name="Yoshinaga Y."/>
            <person name="Zwiers L.-H."/>
            <person name="Turgeon B."/>
            <person name="Goodwin S."/>
            <person name="Spatafora J."/>
            <person name="Crous P."/>
            <person name="Grigoriev I."/>
        </authorList>
    </citation>
    <scope>NUCLEOTIDE SEQUENCE</scope>
    <source>
        <strain evidence="2">CBS 627.86</strain>
    </source>
</reference>